<evidence type="ECO:0000313" key="4">
    <source>
        <dbReference type="Proteomes" id="UP000828390"/>
    </source>
</evidence>
<dbReference type="InterPro" id="IPR036734">
    <property type="entry name" value="Neur_chan_lig-bd_sf"/>
</dbReference>
<protein>
    <recommendedName>
        <fullName evidence="2">Neurotransmitter-gated ion-channel ligand-binding domain-containing protein</fullName>
    </recommendedName>
</protein>
<dbReference type="GO" id="GO:0005230">
    <property type="term" value="F:extracellular ligand-gated monoatomic ion channel activity"/>
    <property type="evidence" value="ECO:0007669"/>
    <property type="project" value="InterPro"/>
</dbReference>
<dbReference type="GO" id="GO:0016020">
    <property type="term" value="C:membrane"/>
    <property type="evidence" value="ECO:0007669"/>
    <property type="project" value="InterPro"/>
</dbReference>
<dbReference type="InterPro" id="IPR006202">
    <property type="entry name" value="Neur_chan_lig-bd"/>
</dbReference>
<feature type="domain" description="Neurotransmitter-gated ion-channel ligand-binding" evidence="2">
    <location>
        <begin position="24"/>
        <end position="128"/>
    </location>
</feature>
<reference evidence="3" key="2">
    <citation type="submission" date="2020-11" db="EMBL/GenBank/DDBJ databases">
        <authorList>
            <person name="McCartney M.A."/>
            <person name="Auch B."/>
            <person name="Kono T."/>
            <person name="Mallez S."/>
            <person name="Becker A."/>
            <person name="Gohl D.M."/>
            <person name="Silverstein K.A.T."/>
            <person name="Koren S."/>
            <person name="Bechman K.B."/>
            <person name="Herman A."/>
            <person name="Abrahante J.E."/>
            <person name="Garbe J."/>
        </authorList>
    </citation>
    <scope>NUCLEOTIDE SEQUENCE</scope>
    <source>
        <strain evidence="3">Duluth1</strain>
        <tissue evidence="3">Whole animal</tissue>
    </source>
</reference>
<organism evidence="3 4">
    <name type="scientific">Dreissena polymorpha</name>
    <name type="common">Zebra mussel</name>
    <name type="synonym">Mytilus polymorpha</name>
    <dbReference type="NCBI Taxonomy" id="45954"/>
    <lineage>
        <taxon>Eukaryota</taxon>
        <taxon>Metazoa</taxon>
        <taxon>Spiralia</taxon>
        <taxon>Lophotrochozoa</taxon>
        <taxon>Mollusca</taxon>
        <taxon>Bivalvia</taxon>
        <taxon>Autobranchia</taxon>
        <taxon>Heteroconchia</taxon>
        <taxon>Euheterodonta</taxon>
        <taxon>Imparidentia</taxon>
        <taxon>Neoheterodontei</taxon>
        <taxon>Myida</taxon>
        <taxon>Dreissenoidea</taxon>
        <taxon>Dreissenidae</taxon>
        <taxon>Dreissena</taxon>
    </lineage>
</organism>
<accession>A0A9D4DGL0</accession>
<feature type="signal peptide" evidence="1">
    <location>
        <begin position="1"/>
        <end position="21"/>
    </location>
</feature>
<dbReference type="AlphaFoldDB" id="A0A9D4DGL0"/>
<keyword evidence="1" id="KW-0732">Signal</keyword>
<evidence type="ECO:0000256" key="1">
    <source>
        <dbReference type="SAM" id="SignalP"/>
    </source>
</evidence>
<reference evidence="3" key="1">
    <citation type="journal article" date="2019" name="bioRxiv">
        <title>The Genome of the Zebra Mussel, Dreissena polymorpha: A Resource for Invasive Species Research.</title>
        <authorList>
            <person name="McCartney M.A."/>
            <person name="Auch B."/>
            <person name="Kono T."/>
            <person name="Mallez S."/>
            <person name="Zhang Y."/>
            <person name="Obille A."/>
            <person name="Becker A."/>
            <person name="Abrahante J.E."/>
            <person name="Garbe J."/>
            <person name="Badalamenti J.P."/>
            <person name="Herman A."/>
            <person name="Mangelson H."/>
            <person name="Liachko I."/>
            <person name="Sullivan S."/>
            <person name="Sone E.D."/>
            <person name="Koren S."/>
            <person name="Silverstein K.A.T."/>
            <person name="Beckman K.B."/>
            <person name="Gohl D.M."/>
        </authorList>
    </citation>
    <scope>NUCLEOTIDE SEQUENCE</scope>
    <source>
        <strain evidence="3">Duluth1</strain>
        <tissue evidence="3">Whole animal</tissue>
    </source>
</reference>
<dbReference type="EMBL" id="JAIWYP010000010">
    <property type="protein sequence ID" value="KAH3748456.1"/>
    <property type="molecule type" value="Genomic_DNA"/>
</dbReference>
<comment type="caution">
    <text evidence="3">The sequence shown here is derived from an EMBL/GenBank/DDBJ whole genome shotgun (WGS) entry which is preliminary data.</text>
</comment>
<dbReference type="Proteomes" id="UP000828390">
    <property type="component" value="Unassembled WGS sequence"/>
</dbReference>
<feature type="chain" id="PRO_5038517638" description="Neurotransmitter-gated ion-channel ligand-binding domain-containing protein" evidence="1">
    <location>
        <begin position="22"/>
        <end position="172"/>
    </location>
</feature>
<dbReference type="SUPFAM" id="SSF63712">
    <property type="entry name" value="Nicotinic receptor ligand binding domain-like"/>
    <property type="match status" value="1"/>
</dbReference>
<dbReference type="Pfam" id="PF02931">
    <property type="entry name" value="Neur_chan_LBD"/>
    <property type="match status" value="1"/>
</dbReference>
<proteinExistence type="predicted"/>
<evidence type="ECO:0000313" key="3">
    <source>
        <dbReference type="EMBL" id="KAH3748456.1"/>
    </source>
</evidence>
<dbReference type="Gene3D" id="2.70.170.10">
    <property type="entry name" value="Neurotransmitter-gated ion-channel ligand-binding domain"/>
    <property type="match status" value="1"/>
</dbReference>
<name>A0A9D4DGL0_DREPO</name>
<sequence>MNIMWILCVIVMVLSSFQVEGNMSRLYTHMTSGYNKLLLPVKDHRTQVNVSFQPFLVSINSFDEINGEIALTCIFSLEWTEERMSWNPVEFDNITSFVLPASEIWYPRILLQQSAGSIQVVGASEHSLRIFIMELYTGVLGTCLKSCAVSMLRSFRSTHKCVTSALFTQHTD</sequence>
<keyword evidence="4" id="KW-1185">Reference proteome</keyword>
<evidence type="ECO:0000259" key="2">
    <source>
        <dbReference type="Pfam" id="PF02931"/>
    </source>
</evidence>
<gene>
    <name evidence="3" type="ORF">DPMN_182902</name>
</gene>